<gene>
    <name evidence="12" type="ORF">SAMN04488123_102377</name>
</gene>
<evidence type="ECO:0000256" key="7">
    <source>
        <dbReference type="ARBA" id="ARBA00023116"/>
    </source>
</evidence>
<evidence type="ECO:0000256" key="1">
    <source>
        <dbReference type="ARBA" id="ARBA00010406"/>
    </source>
</evidence>
<dbReference type="InterPro" id="IPR000788">
    <property type="entry name" value="RNR_lg_C"/>
</dbReference>
<keyword evidence="7 10" id="KW-0215">Deoxyribonucleotide synthesis</keyword>
<dbReference type="CDD" id="cd01679">
    <property type="entry name" value="RNR_I"/>
    <property type="match status" value="1"/>
</dbReference>
<keyword evidence="13" id="KW-1185">Reference proteome</keyword>
<dbReference type="OrthoDB" id="9762933at2"/>
<dbReference type="SUPFAM" id="SSF51998">
    <property type="entry name" value="PFL-like glycyl radical enzymes"/>
    <property type="match status" value="1"/>
</dbReference>
<dbReference type="GO" id="GO:0009263">
    <property type="term" value="P:deoxyribonucleotide biosynthetic process"/>
    <property type="evidence" value="ECO:0007669"/>
    <property type="project" value="UniProtKB-KW"/>
</dbReference>
<dbReference type="InterPro" id="IPR013346">
    <property type="entry name" value="NrdE_NrdA_C"/>
</dbReference>
<comment type="similarity">
    <text evidence="1 10">Belongs to the ribonucleoside diphosphate reductase large chain family.</text>
</comment>
<evidence type="ECO:0000256" key="5">
    <source>
        <dbReference type="ARBA" id="ARBA00022840"/>
    </source>
</evidence>
<dbReference type="PROSITE" id="PS00089">
    <property type="entry name" value="RIBORED_LARGE"/>
    <property type="match status" value="1"/>
</dbReference>
<dbReference type="FunFam" id="3.20.70.20:FF:000014">
    <property type="entry name" value="Ribonucleoside-diphosphate reductase"/>
    <property type="match status" value="1"/>
</dbReference>
<dbReference type="RefSeq" id="WP_090396258.1">
    <property type="nucleotide sequence ID" value="NZ_FNEN01000002.1"/>
</dbReference>
<evidence type="ECO:0000256" key="2">
    <source>
        <dbReference type="ARBA" id="ARBA00012274"/>
    </source>
</evidence>
<keyword evidence="6 10" id="KW-0560">Oxidoreductase</keyword>
<dbReference type="EC" id="1.17.4.1" evidence="2 10"/>
<sequence>MMTTVTTKITKDDGARTMPFDPERLYAFIDEVTVDIPIQSYVDQYKEKVIKTIEAKEQFSAEEVTQLLLLTAAENNDIDMPQWTYTAAKIFLRDLYKKAAYNRSYDPGQKYGSYYGLQKRLGHLGIYDPTILRDYTREEIEEAASYIDPDKDHLLTYAGLRTLSDRYLAKGYDGKEVYELPQERWLTIALTLMSQEDRSHRLELVKEAYWALSNLYMTVATPTLANAGKKAGQLSSCFIDTVDDSLQGIYDSNTDIANVSKYGGGVGVYIGKVRAANSDIRGYKNTSSGVVPWIRQINNTAVNVDQLGTRAGAVAVYLDVWHADIFEFLDLRLNNGDERMRAHDVFTGVTLPDVFMETVEARGDWYLFDPHEVRKVFGWSLEDSYDEEKGNGTFRERYEQCVQSNELNSKKKVKAIDIMKRIMQSQLETGTPYMFYRDEVNRMNANKHEGIIYSSNLCTEIMQNMSETVVIEQIEDNGEIVVRKKPGDFVVCNLSSVNLGRAVKADVLPRLIPIQVRMLDNVIGINNLPVVQAQMTNHKYRAIGLGTFGWHHLLTQHRIAWDDPEAEKLADRIYEDIAYRTIQASADLAIEKGAYPAYPGSEWENGRYFERHGYFDEDEDASFGSNDHWKALAKQVQDTGIRNGYLLAVAPNSSTATIAGSTAGIDPTFGPSYVEEKKDYRITVTAPDIDGENYKFYEKTAFQQDQFASIRHNAARQKHVDQSQSFNLYVPASIKAKTLLDLHLTAWKSGLKTTYYVRSSKVDIRECEWCQS</sequence>
<dbReference type="PRINTS" id="PR01183">
    <property type="entry name" value="RIBORDTASEM1"/>
</dbReference>
<evidence type="ECO:0000256" key="10">
    <source>
        <dbReference type="RuleBase" id="RU003410"/>
    </source>
</evidence>
<dbReference type="InterPro" id="IPR005144">
    <property type="entry name" value="ATP-cone_dom"/>
</dbReference>
<evidence type="ECO:0000256" key="6">
    <source>
        <dbReference type="ARBA" id="ARBA00023002"/>
    </source>
</evidence>
<dbReference type="NCBIfam" id="NF006665">
    <property type="entry name" value="PRK09209.1"/>
    <property type="match status" value="1"/>
</dbReference>
<keyword evidence="5 9" id="KW-0067">ATP-binding</keyword>
<dbReference type="InterPro" id="IPR013509">
    <property type="entry name" value="RNR_lsu_N"/>
</dbReference>
<reference evidence="12 13" key="1">
    <citation type="submission" date="2016-10" db="EMBL/GenBank/DDBJ databases">
        <authorList>
            <person name="de Groot N.N."/>
        </authorList>
    </citation>
    <scope>NUCLEOTIDE SEQUENCE [LARGE SCALE GENOMIC DNA]</scope>
    <source>
        <strain evidence="12 13">DSM 21771</strain>
    </source>
</reference>
<dbReference type="PANTHER" id="PTHR11573:SF6">
    <property type="entry name" value="RIBONUCLEOSIDE-DIPHOSPHATE REDUCTASE LARGE SUBUNIT"/>
    <property type="match status" value="1"/>
</dbReference>
<dbReference type="InterPro" id="IPR039718">
    <property type="entry name" value="Rrm1"/>
</dbReference>
<dbReference type="NCBIfam" id="TIGR02506">
    <property type="entry name" value="NrdE_NrdA"/>
    <property type="match status" value="1"/>
</dbReference>
<dbReference type="Pfam" id="PF00317">
    <property type="entry name" value="Ribonuc_red_lgN"/>
    <property type="match status" value="1"/>
</dbReference>
<name>A0A1G8KY75_9BACI</name>
<dbReference type="PANTHER" id="PTHR11573">
    <property type="entry name" value="RIBONUCLEOSIDE-DIPHOSPHATE REDUCTASE LARGE CHAIN"/>
    <property type="match status" value="1"/>
</dbReference>
<comment type="catalytic activity">
    <reaction evidence="8 10">
        <text>a 2'-deoxyribonucleoside 5'-diphosphate + [thioredoxin]-disulfide + H2O = a ribonucleoside 5'-diphosphate + [thioredoxin]-dithiol</text>
        <dbReference type="Rhea" id="RHEA:23252"/>
        <dbReference type="Rhea" id="RHEA-COMP:10698"/>
        <dbReference type="Rhea" id="RHEA-COMP:10700"/>
        <dbReference type="ChEBI" id="CHEBI:15377"/>
        <dbReference type="ChEBI" id="CHEBI:29950"/>
        <dbReference type="ChEBI" id="CHEBI:50058"/>
        <dbReference type="ChEBI" id="CHEBI:57930"/>
        <dbReference type="ChEBI" id="CHEBI:73316"/>
        <dbReference type="EC" id="1.17.4.1"/>
    </reaction>
</comment>
<evidence type="ECO:0000259" key="11">
    <source>
        <dbReference type="PROSITE" id="PS51161"/>
    </source>
</evidence>
<evidence type="ECO:0000256" key="4">
    <source>
        <dbReference type="ARBA" id="ARBA00022741"/>
    </source>
</evidence>
<keyword evidence="4 9" id="KW-0547">Nucleotide-binding</keyword>
<dbReference type="UniPathway" id="UPA00326"/>
<dbReference type="AlphaFoldDB" id="A0A1G8KY75"/>
<dbReference type="SUPFAM" id="SSF48168">
    <property type="entry name" value="R1 subunit of ribonucleotide reductase, N-terminal domain"/>
    <property type="match status" value="1"/>
</dbReference>
<dbReference type="EMBL" id="FNEN01000002">
    <property type="protein sequence ID" value="SDI48339.1"/>
    <property type="molecule type" value="Genomic_DNA"/>
</dbReference>
<evidence type="ECO:0000256" key="9">
    <source>
        <dbReference type="PROSITE-ProRule" id="PRU00492"/>
    </source>
</evidence>
<keyword evidence="3" id="KW-0021">Allosteric enzyme</keyword>
<accession>A0A1G8KY75</accession>
<evidence type="ECO:0000256" key="8">
    <source>
        <dbReference type="ARBA" id="ARBA00047754"/>
    </source>
</evidence>
<dbReference type="PROSITE" id="PS51161">
    <property type="entry name" value="ATP_CONE"/>
    <property type="match status" value="1"/>
</dbReference>
<evidence type="ECO:0000256" key="3">
    <source>
        <dbReference type="ARBA" id="ARBA00022533"/>
    </source>
</evidence>
<feature type="domain" description="ATP-cone" evidence="11">
    <location>
        <begin position="7"/>
        <end position="101"/>
    </location>
</feature>
<dbReference type="Pfam" id="PF02867">
    <property type="entry name" value="Ribonuc_red_lgC"/>
    <property type="match status" value="1"/>
</dbReference>
<dbReference type="InterPro" id="IPR008926">
    <property type="entry name" value="RNR_R1-su_N"/>
</dbReference>
<dbReference type="GO" id="GO:0005524">
    <property type="term" value="F:ATP binding"/>
    <property type="evidence" value="ECO:0007669"/>
    <property type="project" value="UniProtKB-UniRule"/>
</dbReference>
<evidence type="ECO:0000313" key="13">
    <source>
        <dbReference type="Proteomes" id="UP000198853"/>
    </source>
</evidence>
<evidence type="ECO:0000313" key="12">
    <source>
        <dbReference type="EMBL" id="SDI48339.1"/>
    </source>
</evidence>
<dbReference type="Gene3D" id="3.20.70.20">
    <property type="match status" value="1"/>
</dbReference>
<proteinExistence type="inferred from homology"/>
<dbReference type="Proteomes" id="UP000198853">
    <property type="component" value="Unassembled WGS sequence"/>
</dbReference>
<dbReference type="GO" id="GO:0005971">
    <property type="term" value="C:ribonucleoside-diphosphate reductase complex"/>
    <property type="evidence" value="ECO:0007669"/>
    <property type="project" value="TreeGrafter"/>
</dbReference>
<dbReference type="GO" id="GO:0004748">
    <property type="term" value="F:ribonucleoside-diphosphate reductase activity, thioredoxin disulfide as acceptor"/>
    <property type="evidence" value="ECO:0007669"/>
    <property type="project" value="UniProtKB-EC"/>
</dbReference>
<organism evidence="12 13">
    <name type="scientific">Natribacillus halophilus</name>
    <dbReference type="NCBI Taxonomy" id="549003"/>
    <lineage>
        <taxon>Bacteria</taxon>
        <taxon>Bacillati</taxon>
        <taxon>Bacillota</taxon>
        <taxon>Bacilli</taxon>
        <taxon>Bacillales</taxon>
        <taxon>Bacillaceae</taxon>
        <taxon>Natribacillus</taxon>
    </lineage>
</organism>
<protein>
    <recommendedName>
        <fullName evidence="2 10">Ribonucleoside-diphosphate reductase</fullName>
        <ecNumber evidence="2 10">1.17.4.1</ecNumber>
    </recommendedName>
</protein>
<comment type="function">
    <text evidence="10">Provides the precursors necessary for DNA synthesis. Catalyzes the biosynthesis of deoxyribonucleotides from the corresponding ribonucleotides.</text>
</comment>